<feature type="region of interest" description="Disordered" evidence="1">
    <location>
        <begin position="1"/>
        <end position="28"/>
    </location>
</feature>
<keyword evidence="4" id="KW-1185">Reference proteome</keyword>
<evidence type="ECO:0000313" key="3">
    <source>
        <dbReference type="EMBL" id="PSN68259.1"/>
    </source>
</evidence>
<dbReference type="Proteomes" id="UP000240883">
    <property type="component" value="Unassembled WGS sequence"/>
</dbReference>
<keyword evidence="2" id="KW-0812">Transmembrane</keyword>
<protein>
    <recommendedName>
        <fullName evidence="5">Adhesin domain-containing protein</fullName>
    </recommendedName>
</protein>
<feature type="transmembrane region" description="Helical" evidence="2">
    <location>
        <begin position="103"/>
        <end position="122"/>
    </location>
</feature>
<dbReference type="EMBL" id="KZ678134">
    <property type="protein sequence ID" value="PSN68259.1"/>
    <property type="molecule type" value="Genomic_DNA"/>
</dbReference>
<sequence length="548" mass="58728">MFIDTAAANKGAGPSITVQPGSGGGEAETTPLLENFVGQEAPPSYLEATTPGLYARPSGDEEARLLSFDGRPGAGLGSPTPSYKEVGYRRRGLREQCTRRRMLKWMAIILAIILLIVIIAAATPKTKQSNVSPIPVPAQPVESLPAKPGVPSAPKQTFPIRWPSRCGKNYNTNSEEYSFGTPQELNIQESIHQLDGPYKRVSGWIHVAQAPDDQPAGTIQAKFAYAVSSSVDVNSIKYSLNPTGLVVGDPSFPDGFDGIRKGRACLGVSIVLYVAKGAKLENLKIQSTHLGMQVHEGVNFSVTNQTSISLTTGTLDSVSFNSRETRLETISGSISGKYSLFDLLSIRTKSGSVNVNIEPKEAAEDGTEAAIFIANSQSGSIRADFERKRIPDRDYQVTIDTNVGSVDGTFIHGSKTTITSVAGFVTADILPFKSGDYESTLETETSSGQTNLRLRSPYKAAGSVMNKFTSRHKSVSGAIDLTYPQEWEGHLEGTSMNGSLHLQGKDLELIRQDEKPGKNMVEAKKGTGSSSMAFKTVSGGCEVKVGKL</sequence>
<organism evidence="3 4">
    <name type="scientific">Corynespora cassiicola Philippines</name>
    <dbReference type="NCBI Taxonomy" id="1448308"/>
    <lineage>
        <taxon>Eukaryota</taxon>
        <taxon>Fungi</taxon>
        <taxon>Dikarya</taxon>
        <taxon>Ascomycota</taxon>
        <taxon>Pezizomycotina</taxon>
        <taxon>Dothideomycetes</taxon>
        <taxon>Pleosporomycetidae</taxon>
        <taxon>Pleosporales</taxon>
        <taxon>Corynesporascaceae</taxon>
        <taxon>Corynespora</taxon>
    </lineage>
</organism>
<dbReference type="OrthoDB" id="3539644at2759"/>
<dbReference type="AlphaFoldDB" id="A0A2T2NSB0"/>
<evidence type="ECO:0008006" key="5">
    <source>
        <dbReference type="Google" id="ProtNLM"/>
    </source>
</evidence>
<keyword evidence="2" id="KW-0472">Membrane</keyword>
<evidence type="ECO:0000256" key="1">
    <source>
        <dbReference type="SAM" id="MobiDB-lite"/>
    </source>
</evidence>
<dbReference type="STRING" id="1448308.A0A2T2NSB0"/>
<keyword evidence="2" id="KW-1133">Transmembrane helix</keyword>
<evidence type="ECO:0000313" key="4">
    <source>
        <dbReference type="Proteomes" id="UP000240883"/>
    </source>
</evidence>
<gene>
    <name evidence="3" type="ORF">BS50DRAFT_492532</name>
</gene>
<name>A0A2T2NSB0_CORCC</name>
<evidence type="ECO:0000256" key="2">
    <source>
        <dbReference type="SAM" id="Phobius"/>
    </source>
</evidence>
<proteinExistence type="predicted"/>
<reference evidence="3 4" key="1">
    <citation type="journal article" date="2018" name="Front. Microbiol.">
        <title>Genome-Wide Analysis of Corynespora cassiicola Leaf Fall Disease Putative Effectors.</title>
        <authorList>
            <person name="Lopez D."/>
            <person name="Ribeiro S."/>
            <person name="Label P."/>
            <person name="Fumanal B."/>
            <person name="Venisse J.S."/>
            <person name="Kohler A."/>
            <person name="de Oliveira R.R."/>
            <person name="Labutti K."/>
            <person name="Lipzen A."/>
            <person name="Lail K."/>
            <person name="Bauer D."/>
            <person name="Ohm R.A."/>
            <person name="Barry K.W."/>
            <person name="Spatafora J."/>
            <person name="Grigoriev I.V."/>
            <person name="Martin F.M."/>
            <person name="Pujade-Renaud V."/>
        </authorList>
    </citation>
    <scope>NUCLEOTIDE SEQUENCE [LARGE SCALE GENOMIC DNA]</scope>
    <source>
        <strain evidence="3 4">Philippines</strain>
    </source>
</reference>
<accession>A0A2T2NSB0</accession>